<dbReference type="SUPFAM" id="SSF55811">
    <property type="entry name" value="Nudix"/>
    <property type="match status" value="1"/>
</dbReference>
<evidence type="ECO:0000313" key="5">
    <source>
        <dbReference type="Proteomes" id="UP000187651"/>
    </source>
</evidence>
<gene>
    <name evidence="4" type="ORF">SAMN05216544_1032</name>
</gene>
<dbReference type="PROSITE" id="PS51462">
    <property type="entry name" value="NUDIX"/>
    <property type="match status" value="1"/>
</dbReference>
<dbReference type="Gene3D" id="3.90.79.10">
    <property type="entry name" value="Nucleoside Triphosphate Pyrophosphohydrolase"/>
    <property type="match status" value="1"/>
</dbReference>
<dbReference type="GO" id="GO:0016787">
    <property type="term" value="F:hydrolase activity"/>
    <property type="evidence" value="ECO:0007669"/>
    <property type="project" value="UniProtKB-KW"/>
</dbReference>
<organism evidence="4 5">
    <name type="scientific">Lachnospira pectinoschiza</name>
    <dbReference type="NCBI Taxonomy" id="28052"/>
    <lineage>
        <taxon>Bacteria</taxon>
        <taxon>Bacillati</taxon>
        <taxon>Bacillota</taxon>
        <taxon>Clostridia</taxon>
        <taxon>Lachnospirales</taxon>
        <taxon>Lachnospiraceae</taxon>
        <taxon>Lachnospira</taxon>
    </lineage>
</organism>
<evidence type="ECO:0000256" key="1">
    <source>
        <dbReference type="ARBA" id="ARBA00001946"/>
    </source>
</evidence>
<evidence type="ECO:0000256" key="2">
    <source>
        <dbReference type="ARBA" id="ARBA00022801"/>
    </source>
</evidence>
<dbReference type="EMBL" id="FNHZ01000002">
    <property type="protein sequence ID" value="SDM74032.1"/>
    <property type="molecule type" value="Genomic_DNA"/>
</dbReference>
<evidence type="ECO:0000313" key="4">
    <source>
        <dbReference type="EMBL" id="SDM74032.1"/>
    </source>
</evidence>
<proteinExistence type="predicted"/>
<dbReference type="PANTHER" id="PTHR11839">
    <property type="entry name" value="UDP/ADP-SUGAR PYROPHOSPHATASE"/>
    <property type="match status" value="1"/>
</dbReference>
<dbReference type="Proteomes" id="UP000187651">
    <property type="component" value="Unassembled WGS sequence"/>
</dbReference>
<name>A0A1G9VP56_9FIRM</name>
<dbReference type="OrthoDB" id="9806150at2"/>
<dbReference type="GO" id="GO:0019693">
    <property type="term" value="P:ribose phosphate metabolic process"/>
    <property type="evidence" value="ECO:0007669"/>
    <property type="project" value="TreeGrafter"/>
</dbReference>
<dbReference type="Pfam" id="PF00293">
    <property type="entry name" value="NUDIX"/>
    <property type="match status" value="1"/>
</dbReference>
<sequence length="177" mass="19960">MDSVKRVGRELVYKGSILDMYKDTMEFADGHTSDWDYLDHRGNAAAVIPITNEGKILMVRQYRNSVDGLTLEIPAGCLDFKDEETSVAAARELEEETGFKANNIEKLFTIVTAVAYCNELIDIYIARDLEKGHRCLDEDEDINVECYSLDEAKKMIREGKIIDAKTVAAILAYAAFY</sequence>
<feature type="domain" description="Nudix hydrolase" evidence="3">
    <location>
        <begin position="40"/>
        <end position="169"/>
    </location>
</feature>
<reference evidence="5" key="1">
    <citation type="submission" date="2016-10" db="EMBL/GenBank/DDBJ databases">
        <authorList>
            <person name="Varghese N."/>
            <person name="Submissions S."/>
        </authorList>
    </citation>
    <scope>NUCLEOTIDE SEQUENCE [LARGE SCALE GENOMIC DNA]</scope>
    <source>
        <strain evidence="5">M83</strain>
    </source>
</reference>
<keyword evidence="5" id="KW-1185">Reference proteome</keyword>
<dbReference type="CDD" id="cd03424">
    <property type="entry name" value="NUDIX_ADPRase_Nudt5_UGPPase_Nudt14"/>
    <property type="match status" value="1"/>
</dbReference>
<dbReference type="PANTHER" id="PTHR11839:SF18">
    <property type="entry name" value="NUDIX HYDROLASE DOMAIN-CONTAINING PROTEIN"/>
    <property type="match status" value="1"/>
</dbReference>
<dbReference type="AlphaFoldDB" id="A0A1G9VP56"/>
<evidence type="ECO:0000259" key="3">
    <source>
        <dbReference type="PROSITE" id="PS51462"/>
    </source>
</evidence>
<protein>
    <submittedName>
        <fullName evidence="4">ADP-ribose pyrophosphatase</fullName>
    </submittedName>
</protein>
<dbReference type="GO" id="GO:0006753">
    <property type="term" value="P:nucleoside phosphate metabolic process"/>
    <property type="evidence" value="ECO:0007669"/>
    <property type="project" value="TreeGrafter"/>
</dbReference>
<dbReference type="RefSeq" id="WP_074521228.1">
    <property type="nucleotide sequence ID" value="NZ_FNHZ01000002.1"/>
</dbReference>
<comment type="cofactor">
    <cofactor evidence="1">
        <name>Mg(2+)</name>
        <dbReference type="ChEBI" id="CHEBI:18420"/>
    </cofactor>
</comment>
<dbReference type="InterPro" id="IPR000086">
    <property type="entry name" value="NUDIX_hydrolase_dom"/>
</dbReference>
<dbReference type="InterPro" id="IPR015797">
    <property type="entry name" value="NUDIX_hydrolase-like_dom_sf"/>
</dbReference>
<accession>A0A1G9VP56</accession>
<keyword evidence="2" id="KW-0378">Hydrolase</keyword>